<evidence type="ECO:0000313" key="2">
    <source>
        <dbReference type="EMBL" id="MCK2219908.1"/>
    </source>
</evidence>
<proteinExistence type="predicted"/>
<protein>
    <submittedName>
        <fullName evidence="2">Uncharacterized protein</fullName>
    </submittedName>
</protein>
<evidence type="ECO:0000313" key="3">
    <source>
        <dbReference type="Proteomes" id="UP001317259"/>
    </source>
</evidence>
<dbReference type="Proteomes" id="UP001317259">
    <property type="component" value="Unassembled WGS sequence"/>
</dbReference>
<accession>A0ABT0G5L9</accession>
<keyword evidence="3" id="KW-1185">Reference proteome</keyword>
<name>A0ABT0G5L9_9ACTN</name>
<dbReference type="EMBL" id="JAKRKC020000002">
    <property type="protein sequence ID" value="MCK2219908.1"/>
    <property type="molecule type" value="Genomic_DNA"/>
</dbReference>
<comment type="caution">
    <text evidence="2">The sequence shown here is derived from an EMBL/GenBank/DDBJ whole genome shotgun (WGS) entry which is preliminary data.</text>
</comment>
<dbReference type="RefSeq" id="WP_242377734.1">
    <property type="nucleotide sequence ID" value="NZ_JAKRKC020000002.1"/>
</dbReference>
<feature type="compositionally biased region" description="Basic and acidic residues" evidence="1">
    <location>
        <begin position="78"/>
        <end position="93"/>
    </location>
</feature>
<feature type="compositionally biased region" description="Polar residues" evidence="1">
    <location>
        <begin position="66"/>
        <end position="75"/>
    </location>
</feature>
<feature type="region of interest" description="Disordered" evidence="1">
    <location>
        <begin position="53"/>
        <end position="94"/>
    </location>
</feature>
<reference evidence="2 3" key="1">
    <citation type="submission" date="2022-04" db="EMBL/GenBank/DDBJ databases">
        <title>Genome draft of Actinomadura sp. ATCC 31491.</title>
        <authorList>
            <person name="Shi X."/>
            <person name="Du Y."/>
        </authorList>
    </citation>
    <scope>NUCLEOTIDE SEQUENCE [LARGE SCALE GENOMIC DNA]</scope>
    <source>
        <strain evidence="2 3">ATCC 31491</strain>
    </source>
</reference>
<organism evidence="2 3">
    <name type="scientific">Actinomadura luzonensis</name>
    <dbReference type="NCBI Taxonomy" id="2805427"/>
    <lineage>
        <taxon>Bacteria</taxon>
        <taxon>Bacillati</taxon>
        <taxon>Actinomycetota</taxon>
        <taxon>Actinomycetes</taxon>
        <taxon>Streptosporangiales</taxon>
        <taxon>Thermomonosporaceae</taxon>
        <taxon>Actinomadura</taxon>
    </lineage>
</organism>
<gene>
    <name evidence="2" type="ORF">MF672_039850</name>
</gene>
<sequence>MTRHTPDGTGATVAEVTTAADGSFTLTDTPPVGGTVTYKAVWDGSQDARWSSASATTEVARRPATLTLTGQQTGSVGKELRFRGTLEGDRLRPEGAALSVERTWTDNSTTRPLPSVTVDENGSFDFVHTVGAGGLYRFTVTWPGNGVYQPAQAGHEVRVS</sequence>
<evidence type="ECO:0000256" key="1">
    <source>
        <dbReference type="SAM" id="MobiDB-lite"/>
    </source>
</evidence>